<dbReference type="AlphaFoldDB" id="B5XVF4"/>
<dbReference type="BioCyc" id="KPNE507522:GI0B-1139-MONOMER"/>
<gene>
    <name evidence="1" type="ordered locus">KPK_1139</name>
</gene>
<proteinExistence type="predicted"/>
<evidence type="ECO:0000313" key="2">
    <source>
        <dbReference type="Proteomes" id="UP000001734"/>
    </source>
</evidence>
<dbReference type="KEGG" id="kpe:KPK_1139"/>
<accession>B5XVF4</accession>
<reference evidence="1 2" key="1">
    <citation type="journal article" date="2008" name="PLoS Genet.">
        <title>Complete genome sequence of the N2-fixing broad host range endophyte Klebsiella pneumoniae 342 and virulence predictions verified in mice.</title>
        <authorList>
            <person name="Fouts D.E."/>
            <person name="Tyler H.L."/>
            <person name="DeBoy R.T."/>
            <person name="Daugherty S."/>
            <person name="Ren Q."/>
            <person name="Badger J.H."/>
            <person name="Durkin A.S."/>
            <person name="Huot H."/>
            <person name="Shrivastava S."/>
            <person name="Kothari S."/>
            <person name="Dodson R.J."/>
            <person name="Mohamoud Y."/>
            <person name="Khouri H."/>
            <person name="Roesch L.F."/>
            <person name="Krogfelt K.A."/>
            <person name="Struve C."/>
            <person name="Triplett E.W."/>
            <person name="Methe B.A."/>
        </authorList>
    </citation>
    <scope>NUCLEOTIDE SEQUENCE [LARGE SCALE GENOMIC DNA]</scope>
    <source>
        <strain evidence="1 2">342</strain>
    </source>
</reference>
<sequence length="41" mass="5004">MPVFYCQKFILFINDLGLFIYQDGRRYRTDVHFCVANRNTK</sequence>
<evidence type="ECO:0000313" key="1">
    <source>
        <dbReference type="EMBL" id="ACI07007.1"/>
    </source>
</evidence>
<organism evidence="1 2">
    <name type="scientific">Klebsiella variicola (strain 342)</name>
    <name type="common">Klebsiella pneumoniae</name>
    <dbReference type="NCBI Taxonomy" id="507522"/>
    <lineage>
        <taxon>Bacteria</taxon>
        <taxon>Pseudomonadati</taxon>
        <taxon>Pseudomonadota</taxon>
        <taxon>Gammaproteobacteria</taxon>
        <taxon>Enterobacterales</taxon>
        <taxon>Enterobacteriaceae</taxon>
        <taxon>Klebsiella/Raoultella group</taxon>
        <taxon>Klebsiella</taxon>
        <taxon>Klebsiella pneumoniae complex</taxon>
    </lineage>
</organism>
<dbReference type="EMBL" id="CP000964">
    <property type="protein sequence ID" value="ACI07007.1"/>
    <property type="molecule type" value="Genomic_DNA"/>
</dbReference>
<name>B5XVF4_KLEV3</name>
<protein>
    <submittedName>
        <fullName evidence="1">Uncharacterized protein</fullName>
    </submittedName>
</protein>
<dbReference type="HOGENOM" id="CLU_3271490_0_0_6"/>
<dbReference type="Proteomes" id="UP000001734">
    <property type="component" value="Chromosome"/>
</dbReference>